<evidence type="ECO:0000313" key="8">
    <source>
        <dbReference type="Proteomes" id="UP000595894"/>
    </source>
</evidence>
<proteinExistence type="inferred from homology"/>
<dbReference type="PROSITE" id="PS50893">
    <property type="entry name" value="ABC_TRANSPORTER_2"/>
    <property type="match status" value="1"/>
</dbReference>
<evidence type="ECO:0000256" key="3">
    <source>
        <dbReference type="ARBA" id="ARBA00022741"/>
    </source>
</evidence>
<evidence type="ECO:0000256" key="4">
    <source>
        <dbReference type="ARBA" id="ARBA00022840"/>
    </source>
</evidence>
<dbReference type="GO" id="GO:0016887">
    <property type="term" value="F:ATP hydrolysis activity"/>
    <property type="evidence" value="ECO:0007669"/>
    <property type="project" value="InterPro"/>
</dbReference>
<dbReference type="InterPro" id="IPR017911">
    <property type="entry name" value="MacB-like_ATP-bd"/>
</dbReference>
<dbReference type="Pfam" id="PF00005">
    <property type="entry name" value="ABC_tran"/>
    <property type="match status" value="1"/>
</dbReference>
<evidence type="ECO:0000256" key="1">
    <source>
        <dbReference type="ARBA" id="ARBA00022448"/>
    </source>
</evidence>
<dbReference type="AlphaFoldDB" id="A0A974NXS5"/>
<comment type="similarity">
    <text evidence="5">Belongs to the ABC transporter superfamily. Macrolide exporter (TC 3.A.1.122) family.</text>
</comment>
<keyword evidence="1" id="KW-0813">Transport</keyword>
<dbReference type="PANTHER" id="PTHR24220:SF86">
    <property type="entry name" value="ABC TRANSPORTER ABCH.1"/>
    <property type="match status" value="1"/>
</dbReference>
<dbReference type="GO" id="GO:0098796">
    <property type="term" value="C:membrane protein complex"/>
    <property type="evidence" value="ECO:0007669"/>
    <property type="project" value="UniProtKB-ARBA"/>
</dbReference>
<dbReference type="EMBL" id="CP061035">
    <property type="protein sequence ID" value="QQV78816.1"/>
    <property type="molecule type" value="Genomic_DNA"/>
</dbReference>
<dbReference type="KEGG" id="sari:H5J25_03540"/>
<dbReference type="InterPro" id="IPR003439">
    <property type="entry name" value="ABC_transporter-like_ATP-bd"/>
</dbReference>
<dbReference type="InterPro" id="IPR027417">
    <property type="entry name" value="P-loop_NTPase"/>
</dbReference>
<dbReference type="InterPro" id="IPR015854">
    <property type="entry name" value="ABC_transpr_LolD-like"/>
</dbReference>
<evidence type="ECO:0000256" key="2">
    <source>
        <dbReference type="ARBA" id="ARBA00022519"/>
    </source>
</evidence>
<dbReference type="RefSeq" id="WP_202095966.1">
    <property type="nucleotide sequence ID" value="NZ_CP061035.1"/>
</dbReference>
<dbReference type="SUPFAM" id="SSF52540">
    <property type="entry name" value="P-loop containing nucleoside triphosphate hydrolases"/>
    <property type="match status" value="1"/>
</dbReference>
<name>A0A974NXS5_9SPHN</name>
<reference evidence="8" key="1">
    <citation type="submission" date="2020-09" db="EMBL/GenBank/DDBJ databases">
        <title>Sphingomonas sp., a new species isolated from pork steak.</title>
        <authorList>
            <person name="Heidler von Heilborn D."/>
        </authorList>
    </citation>
    <scope>NUCLEOTIDE SEQUENCE [LARGE SCALE GENOMIC DNA]</scope>
</reference>
<keyword evidence="2" id="KW-1003">Cell membrane</keyword>
<dbReference type="SMART" id="SM00382">
    <property type="entry name" value="AAA"/>
    <property type="match status" value="1"/>
</dbReference>
<evidence type="ECO:0000313" key="7">
    <source>
        <dbReference type="EMBL" id="QQV78816.1"/>
    </source>
</evidence>
<dbReference type="CDD" id="cd03255">
    <property type="entry name" value="ABC_MJ0796_LolCDE_FtsE"/>
    <property type="match status" value="1"/>
</dbReference>
<dbReference type="GO" id="GO:0022857">
    <property type="term" value="F:transmembrane transporter activity"/>
    <property type="evidence" value="ECO:0007669"/>
    <property type="project" value="TreeGrafter"/>
</dbReference>
<dbReference type="GO" id="GO:0005886">
    <property type="term" value="C:plasma membrane"/>
    <property type="evidence" value="ECO:0007669"/>
    <property type="project" value="TreeGrafter"/>
</dbReference>
<protein>
    <submittedName>
        <fullName evidence="7">ABC transporter ATP-binding protein</fullName>
    </submittedName>
</protein>
<accession>A0A974NXS5</accession>
<evidence type="ECO:0000256" key="5">
    <source>
        <dbReference type="ARBA" id="ARBA00038388"/>
    </source>
</evidence>
<keyword evidence="3" id="KW-0547">Nucleotide-binding</keyword>
<dbReference type="InterPro" id="IPR003593">
    <property type="entry name" value="AAA+_ATPase"/>
</dbReference>
<gene>
    <name evidence="7" type="ORF">H5J25_03540</name>
</gene>
<keyword evidence="2" id="KW-0472">Membrane</keyword>
<dbReference type="InterPro" id="IPR017871">
    <property type="entry name" value="ABC_transporter-like_CS"/>
</dbReference>
<keyword evidence="8" id="KW-1185">Reference proteome</keyword>
<dbReference type="PANTHER" id="PTHR24220">
    <property type="entry name" value="IMPORT ATP-BINDING PROTEIN"/>
    <property type="match status" value="1"/>
</dbReference>
<feature type="domain" description="ABC transporter" evidence="6">
    <location>
        <begin position="18"/>
        <end position="250"/>
    </location>
</feature>
<keyword evidence="4 7" id="KW-0067">ATP-binding</keyword>
<dbReference type="GO" id="GO:0005524">
    <property type="term" value="F:ATP binding"/>
    <property type="evidence" value="ECO:0007669"/>
    <property type="project" value="UniProtKB-KW"/>
</dbReference>
<dbReference type="Proteomes" id="UP000595894">
    <property type="component" value="Chromosome"/>
</dbReference>
<keyword evidence="2" id="KW-0997">Cell inner membrane</keyword>
<dbReference type="Gene3D" id="3.40.50.300">
    <property type="entry name" value="P-loop containing nucleotide triphosphate hydrolases"/>
    <property type="match status" value="1"/>
</dbReference>
<organism evidence="7 8">
    <name type="scientific">Sphingomonas aliaeris</name>
    <dbReference type="NCBI Taxonomy" id="2759526"/>
    <lineage>
        <taxon>Bacteria</taxon>
        <taxon>Pseudomonadati</taxon>
        <taxon>Pseudomonadota</taxon>
        <taxon>Alphaproteobacteria</taxon>
        <taxon>Sphingomonadales</taxon>
        <taxon>Sphingomonadaceae</taxon>
        <taxon>Sphingomonas</taxon>
    </lineage>
</organism>
<dbReference type="PROSITE" id="PS00211">
    <property type="entry name" value="ABC_TRANSPORTER_1"/>
    <property type="match status" value="1"/>
</dbReference>
<evidence type="ECO:0000259" key="6">
    <source>
        <dbReference type="PROSITE" id="PS50893"/>
    </source>
</evidence>
<dbReference type="FunFam" id="3.40.50.300:FF:000032">
    <property type="entry name" value="Export ABC transporter ATP-binding protein"/>
    <property type="match status" value="1"/>
</dbReference>
<sequence>MATDAAPSSGTADATPIIRLRGVTKTYGQGATAFQALKGVDLDIQSGDFVAVMGASGSGKSTTMNILGCLDVPTGGTFEFRGHHVEDLDRDQRALLRRKYLGFVFQGFNLLARTSALENVELPLLYRGDAKQARRDAAMAALDKVGLKQWWDHTPAELSGGQQQRVAIARAIVTSPQVLLADEPTGNLDSERSVEIMQLLTDLNRENGITVLMVTHEPEMAAFARTVVHFKDGLVERIEAQHRQGEEVEA</sequence>